<dbReference type="VEuPathDB" id="FungiDB:BD410DRAFT_308218"/>
<organism evidence="1 2">
    <name type="scientific">Rickenella mellea</name>
    <dbReference type="NCBI Taxonomy" id="50990"/>
    <lineage>
        <taxon>Eukaryota</taxon>
        <taxon>Fungi</taxon>
        <taxon>Dikarya</taxon>
        <taxon>Basidiomycota</taxon>
        <taxon>Agaricomycotina</taxon>
        <taxon>Agaricomycetes</taxon>
        <taxon>Hymenochaetales</taxon>
        <taxon>Rickenellaceae</taxon>
        <taxon>Rickenella</taxon>
    </lineage>
</organism>
<protein>
    <submittedName>
        <fullName evidence="1">Uncharacterized protein</fullName>
    </submittedName>
</protein>
<gene>
    <name evidence="1" type="ORF">BD410DRAFT_308218</name>
</gene>
<dbReference type="OrthoDB" id="3229088at2759"/>
<dbReference type="Proteomes" id="UP000294933">
    <property type="component" value="Unassembled WGS sequence"/>
</dbReference>
<keyword evidence="2" id="KW-1185">Reference proteome</keyword>
<proteinExistence type="predicted"/>
<accession>A0A4Y7Q1B8</accession>
<name>A0A4Y7Q1B8_9AGAM</name>
<sequence length="483" mass="55492">MEGLDDLLSLLTRVKKVGWDDAFANNLCQNNSKLETRHPTYSEHLPIFLHAIEEARVYMKALNEAQRRVGKRLHRLRRRIRPLVLEDGIKRLPDDVLAIIFEITRQFSGDSPGQISVCLSHVSRRFRHVALATPSLWTTIHDSYWGSQIREFISRSGCLDLDVKMHNGLCTGWFLNVLQDTSHRWSSFDIIEDVTEGLMMELGITNLPRLRHLTYTCAVELSTFSLPRLSQVDGWGWGLPAESYLLSNLTHVEFRLSEEDQDIVDLATTLQNMKNLQDLSFLLEDCTQGTILLSDDEAYPGPEVHSVHIDRLAISIQGEMKGYSALLFDALMYLRPSTFELSIYSPRPHRYLFNSHGFFFPYGSTITLRVPQSFDVMWTLADILRTCDILKTVHFDKVGGPLEWHSRPLDDGDWECLRSLDHLRFTNCDKFSESEIEALATRLFQTPPEIDLQSLEITSCKMISEDFLLGLQDEVGDRLKWSL</sequence>
<dbReference type="EMBL" id="ML170182">
    <property type="protein sequence ID" value="TDL21215.1"/>
    <property type="molecule type" value="Genomic_DNA"/>
</dbReference>
<dbReference type="AlphaFoldDB" id="A0A4Y7Q1B8"/>
<evidence type="ECO:0000313" key="2">
    <source>
        <dbReference type="Proteomes" id="UP000294933"/>
    </source>
</evidence>
<dbReference type="Gene3D" id="1.20.1280.50">
    <property type="match status" value="1"/>
</dbReference>
<dbReference type="STRING" id="50990.A0A4Y7Q1B8"/>
<reference evidence="1 2" key="1">
    <citation type="submission" date="2018-06" db="EMBL/GenBank/DDBJ databases">
        <title>A transcriptomic atlas of mushroom development highlights an independent origin of complex multicellularity.</title>
        <authorList>
            <consortium name="DOE Joint Genome Institute"/>
            <person name="Krizsan K."/>
            <person name="Almasi E."/>
            <person name="Merenyi Z."/>
            <person name="Sahu N."/>
            <person name="Viragh M."/>
            <person name="Koszo T."/>
            <person name="Mondo S."/>
            <person name="Kiss B."/>
            <person name="Balint B."/>
            <person name="Kues U."/>
            <person name="Barry K."/>
            <person name="Hegedus J.C."/>
            <person name="Henrissat B."/>
            <person name="Johnson J."/>
            <person name="Lipzen A."/>
            <person name="Ohm R."/>
            <person name="Nagy I."/>
            <person name="Pangilinan J."/>
            <person name="Yan J."/>
            <person name="Xiong Y."/>
            <person name="Grigoriev I.V."/>
            <person name="Hibbett D.S."/>
            <person name="Nagy L.G."/>
        </authorList>
    </citation>
    <scope>NUCLEOTIDE SEQUENCE [LARGE SCALE GENOMIC DNA]</scope>
    <source>
        <strain evidence="1 2">SZMC22713</strain>
    </source>
</reference>
<evidence type="ECO:0000313" key="1">
    <source>
        <dbReference type="EMBL" id="TDL21215.1"/>
    </source>
</evidence>